<dbReference type="Gene3D" id="3.40.50.1000">
    <property type="entry name" value="HAD superfamily/HAD-like"/>
    <property type="match status" value="1"/>
</dbReference>
<dbReference type="SFLD" id="SFLDG01129">
    <property type="entry name" value="C1.5:_HAD__Beta-PGM__Phosphata"/>
    <property type="match status" value="1"/>
</dbReference>
<name>A0ABV7X0Q1_9HYPH</name>
<gene>
    <name evidence="1" type="ORF">ACFOOL_09125</name>
</gene>
<dbReference type="NCBIfam" id="TIGR01509">
    <property type="entry name" value="HAD-SF-IA-v3"/>
    <property type="match status" value="1"/>
</dbReference>
<proteinExistence type="predicted"/>
<accession>A0ABV7X0Q1</accession>
<dbReference type="EMBL" id="JBHRYD010000007">
    <property type="protein sequence ID" value="MFC3704918.1"/>
    <property type="molecule type" value="Genomic_DNA"/>
</dbReference>
<evidence type="ECO:0000313" key="1">
    <source>
        <dbReference type="EMBL" id="MFC3704918.1"/>
    </source>
</evidence>
<dbReference type="InterPro" id="IPR006439">
    <property type="entry name" value="HAD-SF_hydro_IA"/>
</dbReference>
<keyword evidence="1" id="KW-0378">Hydrolase</keyword>
<dbReference type="SFLD" id="SFLDS00003">
    <property type="entry name" value="Haloacid_Dehalogenase"/>
    <property type="match status" value="1"/>
</dbReference>
<reference evidence="2" key="1">
    <citation type="journal article" date="2019" name="Int. J. Syst. Evol. Microbiol.">
        <title>The Global Catalogue of Microorganisms (GCM) 10K type strain sequencing project: providing services to taxonomists for standard genome sequencing and annotation.</title>
        <authorList>
            <consortium name="The Broad Institute Genomics Platform"/>
            <consortium name="The Broad Institute Genome Sequencing Center for Infectious Disease"/>
            <person name="Wu L."/>
            <person name="Ma J."/>
        </authorList>
    </citation>
    <scope>NUCLEOTIDE SEQUENCE [LARGE SCALE GENOMIC DNA]</scope>
    <source>
        <strain evidence="2">KCTC 42281</strain>
    </source>
</reference>
<dbReference type="Proteomes" id="UP001595613">
    <property type="component" value="Unassembled WGS sequence"/>
</dbReference>
<keyword evidence="2" id="KW-1185">Reference proteome</keyword>
<protein>
    <submittedName>
        <fullName evidence="1">HAD family hydrolase</fullName>
    </submittedName>
</protein>
<comment type="caution">
    <text evidence="1">The sequence shown here is derived from an EMBL/GenBank/DDBJ whole genome shotgun (WGS) entry which is preliminary data.</text>
</comment>
<dbReference type="Pfam" id="PF00702">
    <property type="entry name" value="Hydrolase"/>
    <property type="match status" value="1"/>
</dbReference>
<evidence type="ECO:0000313" key="2">
    <source>
        <dbReference type="Proteomes" id="UP001595613"/>
    </source>
</evidence>
<dbReference type="InterPro" id="IPR036412">
    <property type="entry name" value="HAD-like_sf"/>
</dbReference>
<dbReference type="PANTHER" id="PTHR43611">
    <property type="entry name" value="ALPHA-D-GLUCOSE 1-PHOSPHATE PHOSPHATASE"/>
    <property type="match status" value="1"/>
</dbReference>
<dbReference type="PANTHER" id="PTHR43611:SF3">
    <property type="entry name" value="FLAVIN MONONUCLEOTIDE HYDROLASE 1, CHLOROPLATIC"/>
    <property type="match status" value="1"/>
</dbReference>
<dbReference type="SUPFAM" id="SSF56784">
    <property type="entry name" value="HAD-like"/>
    <property type="match status" value="1"/>
</dbReference>
<dbReference type="RefSeq" id="WP_380096652.1">
    <property type="nucleotide sequence ID" value="NZ_JBHRYD010000007.1"/>
</dbReference>
<dbReference type="CDD" id="cd02603">
    <property type="entry name" value="HAD_sEH-N_like"/>
    <property type="match status" value="1"/>
</dbReference>
<sequence length="206" mass="23190">METILVDIDGVLVSGRPQDGAHLFTDLERDLGIPLARLQSEFFALRWPAIVTGRKPLLPELTEVLATLAPAVSAETLIDYWFRNDSRIDRSVLAAIVALRRQGRRVYLATNQEHMRATYLMKEMGLERHVDGMFYSAAIGYRKPDEEFYRYVAAAVETPPKRTVLIDDTEANVMAARAFGWQAVHWSAGMDLIDQLGLNSLQNQLG</sequence>
<dbReference type="InterPro" id="IPR023214">
    <property type="entry name" value="HAD_sf"/>
</dbReference>
<organism evidence="1 2">
    <name type="scientific">Devosia honganensis</name>
    <dbReference type="NCBI Taxonomy" id="1610527"/>
    <lineage>
        <taxon>Bacteria</taxon>
        <taxon>Pseudomonadati</taxon>
        <taxon>Pseudomonadota</taxon>
        <taxon>Alphaproteobacteria</taxon>
        <taxon>Hyphomicrobiales</taxon>
        <taxon>Devosiaceae</taxon>
        <taxon>Devosia</taxon>
    </lineage>
</organism>
<dbReference type="GO" id="GO:0016787">
    <property type="term" value="F:hydrolase activity"/>
    <property type="evidence" value="ECO:0007669"/>
    <property type="project" value="UniProtKB-KW"/>
</dbReference>